<feature type="transmembrane region" description="Helical" evidence="9">
    <location>
        <begin position="176"/>
        <end position="194"/>
    </location>
</feature>
<evidence type="ECO:0000313" key="13">
    <source>
        <dbReference type="RefSeq" id="XP_006812796.1"/>
    </source>
</evidence>
<dbReference type="GeneID" id="100376405"/>
<dbReference type="InterPro" id="IPR050173">
    <property type="entry name" value="ABC_transporter_C-like"/>
</dbReference>
<dbReference type="CDD" id="cd03244">
    <property type="entry name" value="ABCC_MRP_domain2"/>
    <property type="match status" value="1"/>
</dbReference>
<evidence type="ECO:0000256" key="6">
    <source>
        <dbReference type="ARBA" id="ARBA00022989"/>
    </source>
</evidence>
<dbReference type="PANTHER" id="PTHR24223">
    <property type="entry name" value="ATP-BINDING CASSETTE SUB-FAMILY C"/>
    <property type="match status" value="1"/>
</dbReference>
<evidence type="ECO:0000259" key="10">
    <source>
        <dbReference type="PROSITE" id="PS50893"/>
    </source>
</evidence>
<reference evidence="13" key="1">
    <citation type="submission" date="2025-08" db="UniProtKB">
        <authorList>
            <consortium name="RefSeq"/>
        </authorList>
    </citation>
    <scope>IDENTIFICATION</scope>
    <source>
        <tissue evidence="13">Testes</tissue>
    </source>
</reference>
<keyword evidence="12" id="KW-1185">Reference proteome</keyword>
<dbReference type="CDD" id="cd03250">
    <property type="entry name" value="ABCC_MRP_domain1"/>
    <property type="match status" value="1"/>
</dbReference>
<comment type="subcellular location">
    <subcellularLocation>
        <location evidence="1">Membrane</location>
    </subcellularLocation>
</comment>
<dbReference type="InterPro" id="IPR017871">
    <property type="entry name" value="ABC_transporter-like_CS"/>
</dbReference>
<dbReference type="RefSeq" id="XP_006812796.1">
    <property type="nucleotide sequence ID" value="XM_006812733.1"/>
</dbReference>
<feature type="transmembrane region" description="Helical" evidence="9">
    <location>
        <begin position="848"/>
        <end position="869"/>
    </location>
</feature>
<dbReference type="SUPFAM" id="SSF52540">
    <property type="entry name" value="P-loop containing nucleoside triphosphate hydrolases"/>
    <property type="match status" value="2"/>
</dbReference>
<feature type="transmembrane region" description="Helical" evidence="9">
    <location>
        <begin position="387"/>
        <end position="406"/>
    </location>
</feature>
<keyword evidence="7 9" id="KW-0472">Membrane</keyword>
<evidence type="ECO:0000256" key="4">
    <source>
        <dbReference type="ARBA" id="ARBA00022741"/>
    </source>
</evidence>
<feature type="compositionally biased region" description="Polar residues" evidence="8">
    <location>
        <begin position="466"/>
        <end position="480"/>
    </location>
</feature>
<accession>A0ABM0LYF5</accession>
<dbReference type="SMART" id="SM00382">
    <property type="entry name" value="AAA"/>
    <property type="match status" value="2"/>
</dbReference>
<name>A0ABM0LYF5_SACKO</name>
<evidence type="ECO:0000256" key="9">
    <source>
        <dbReference type="SAM" id="Phobius"/>
    </source>
</evidence>
<feature type="domain" description="ABC transporter" evidence="10">
    <location>
        <begin position="1078"/>
        <end position="1312"/>
    </location>
</feature>
<feature type="transmembrane region" description="Helical" evidence="9">
    <location>
        <begin position="787"/>
        <end position="811"/>
    </location>
</feature>
<evidence type="ECO:0000256" key="2">
    <source>
        <dbReference type="ARBA" id="ARBA00022448"/>
    </source>
</evidence>
<dbReference type="InterPro" id="IPR003593">
    <property type="entry name" value="AAA+_ATPase"/>
</dbReference>
<protein>
    <submittedName>
        <fullName evidence="13">Multidrug resistance-associated protein 5-like</fullName>
    </submittedName>
</protein>
<feature type="domain" description="ABC transporter" evidence="10">
    <location>
        <begin position="479"/>
        <end position="699"/>
    </location>
</feature>
<evidence type="ECO:0000256" key="3">
    <source>
        <dbReference type="ARBA" id="ARBA00022692"/>
    </source>
</evidence>
<proteinExistence type="predicted"/>
<feature type="transmembrane region" description="Helical" evidence="9">
    <location>
        <begin position="990"/>
        <end position="1008"/>
    </location>
</feature>
<evidence type="ECO:0000256" key="5">
    <source>
        <dbReference type="ARBA" id="ARBA00022840"/>
    </source>
</evidence>
<feature type="domain" description="ABC transmembrane type-1" evidence="11">
    <location>
        <begin position="791"/>
        <end position="1041"/>
    </location>
</feature>
<dbReference type="PROSITE" id="PS50929">
    <property type="entry name" value="ABC_TM1F"/>
    <property type="match status" value="2"/>
</dbReference>
<dbReference type="SUPFAM" id="SSF90123">
    <property type="entry name" value="ABC transporter transmembrane region"/>
    <property type="match status" value="2"/>
</dbReference>
<feature type="region of interest" description="Disordered" evidence="8">
    <location>
        <begin position="460"/>
        <end position="480"/>
    </location>
</feature>
<keyword evidence="6 9" id="KW-1133">Transmembrane helix</keyword>
<dbReference type="Proteomes" id="UP000694865">
    <property type="component" value="Unplaced"/>
</dbReference>
<dbReference type="InterPro" id="IPR011527">
    <property type="entry name" value="ABC1_TM_dom"/>
</dbReference>
<evidence type="ECO:0000256" key="8">
    <source>
        <dbReference type="SAM" id="MobiDB-lite"/>
    </source>
</evidence>
<dbReference type="PROSITE" id="PS00211">
    <property type="entry name" value="ABC_TRANSPORTER_1"/>
    <property type="match status" value="2"/>
</dbReference>
<feature type="transmembrane region" description="Helical" evidence="9">
    <location>
        <begin position="59"/>
        <end position="80"/>
    </location>
</feature>
<organism evidence="12 13">
    <name type="scientific">Saccoglossus kowalevskii</name>
    <name type="common">Acorn worm</name>
    <dbReference type="NCBI Taxonomy" id="10224"/>
    <lineage>
        <taxon>Eukaryota</taxon>
        <taxon>Metazoa</taxon>
        <taxon>Hemichordata</taxon>
        <taxon>Enteropneusta</taxon>
        <taxon>Harrimaniidae</taxon>
        <taxon>Saccoglossus</taxon>
    </lineage>
</organism>
<feature type="transmembrane region" description="Helical" evidence="9">
    <location>
        <begin position="252"/>
        <end position="272"/>
    </location>
</feature>
<dbReference type="InterPro" id="IPR027417">
    <property type="entry name" value="P-loop_NTPase"/>
</dbReference>
<evidence type="ECO:0000313" key="12">
    <source>
        <dbReference type="Proteomes" id="UP000694865"/>
    </source>
</evidence>
<dbReference type="PROSITE" id="PS50893">
    <property type="entry name" value="ABC_TRANSPORTER_2"/>
    <property type="match status" value="2"/>
</dbReference>
<dbReference type="Pfam" id="PF00005">
    <property type="entry name" value="ABC_tran"/>
    <property type="match status" value="2"/>
</dbReference>
<keyword evidence="3 9" id="KW-0812">Transmembrane</keyword>
<feature type="domain" description="ABC transmembrane type-1" evidence="11">
    <location>
        <begin position="141"/>
        <end position="418"/>
    </location>
</feature>
<evidence type="ECO:0000256" key="7">
    <source>
        <dbReference type="ARBA" id="ARBA00023136"/>
    </source>
</evidence>
<dbReference type="CDD" id="cd18592">
    <property type="entry name" value="ABC_6TM_MRP5_8_9_D1"/>
    <property type="match status" value="1"/>
</dbReference>
<dbReference type="InterPro" id="IPR036640">
    <property type="entry name" value="ABC1_TM_sf"/>
</dbReference>
<dbReference type="Pfam" id="PF00664">
    <property type="entry name" value="ABC_membrane"/>
    <property type="match status" value="3"/>
</dbReference>
<evidence type="ECO:0000259" key="11">
    <source>
        <dbReference type="PROSITE" id="PS50929"/>
    </source>
</evidence>
<gene>
    <name evidence="13" type="primary">LOC100376405</name>
</gene>
<feature type="transmembrane region" description="Helical" evidence="9">
    <location>
        <begin position="143"/>
        <end position="164"/>
    </location>
</feature>
<sequence length="1321" mass="148704">MDVIPDHYMDYRRTSYAEALQCHDFDLSIPHQHHSFDRRDPVVNIKGSKVKHVTRETQYLPIDNVGLFAFVYITWLSPLIKKSFKMGLTANDLWQCGKSDSAEYHGLRFERLWKDELEKRGREKSSLFTVFIRFIKFHISLSIVFLLIFNTTLVCLTVTIFHILKYIQGSETNLPYALGLCFTMLALEAMRSAMNALNFNHTYRVGMRLRSAILVAIYSKVLRIRNLQDQTIGQIINLCANDTQRIFDAINMGVFAVTGPTLGIAMVIYSYILLGPAALIGATVFFLAWPIQVIFGKLISKFRINTVKITDRRVRMTNEMILSIALIKMYAWDHLLTKKVQEIRNTERTFLEKAGYLCSANVFINPIVQVLSVFLTFLVHVLTGNELTAATAYGVVAIFGLTRTMVSTLPLSVKYISESVIAAERMKKVLLIEEIQTYTRKADHEYNAIELSSAHFSWNKKRQNDRTSQPQDSGKMTSNYLGNTSQQIEDNVILFDINLTVKKGQLIGICGSVGSGKSSLISAILSQMRLITGKIAIDGSMAYVSQQPWIFNATFKENILFGLQFDKQLYEKCIHASCLQDDVDILPNGSETEIGERGINLSGGQKQRVSLARALYAGNNIYLLDDPLSAVDTHVGQHILKHYVMDALHGKTVLFVTHQLQYLRGCDKILVVQDGRIHESGTHQQLINYGGHYANLIKRFHSKEVTELNNTIDSISNINTAVSVDAYATCAHSDSSMSLSNTSRISFGIPHDNKKEESGKLMTKEEQAEGGVKLATYHAYIQYGGGYLISIFTIFTIVIVTGCVAASSWWLGYWIAHTTNQDTNSTYTNETLTTGFITENTDTAYFGYAYSIIIVIMITFAIVKCVLYVKITLKAATRLHNEVFKKVFQSPMTFFDTTPSGRIINRFSKDLDEAFSYFRHAMRDLKRLDHISRSLWLSHMTATTQGVSTVRAYGKQGEFSKRFADLVDCNSVPFVLFYLTNRWVAVRLDVIGMITSFIAALMTVLTHGHVPPSYSGIALSYAVRLTGALQFLVRMIADCEARFSSVERIQYYIKNLISEGPAVTENRPPDNWPHAGTIELQELKMRYRENLPLALRGVSCKVESMQKIGIVGRTGAGKSSLGACFFRLRELNSGAIYIDGINIATLGLQDLRSRLTIIAQDPVLFVGTVRYNLDPFKQYSDDEVWSALEKCYMKDTVRELEYKLNAPVVENGENFSVGERQLLCMARALLRKSKIVMLDEATASIDTATDSLLQQTIRDAFQDCTMLIIAHRLNTVLNFDKIMVMDKGKVVEFDKPSILLANTNSKFSSLMSAAETNGYID</sequence>
<dbReference type="InterPro" id="IPR003439">
    <property type="entry name" value="ABC_transporter-like_ATP-bd"/>
</dbReference>
<feature type="transmembrane region" description="Helical" evidence="9">
    <location>
        <begin position="354"/>
        <end position="381"/>
    </location>
</feature>
<keyword evidence="4" id="KW-0547">Nucleotide-binding</keyword>
<evidence type="ECO:0000256" key="1">
    <source>
        <dbReference type="ARBA" id="ARBA00004370"/>
    </source>
</evidence>
<dbReference type="Gene3D" id="3.40.50.300">
    <property type="entry name" value="P-loop containing nucleotide triphosphate hydrolases"/>
    <property type="match status" value="2"/>
</dbReference>
<keyword evidence="2" id="KW-0813">Transport</keyword>
<dbReference type="PANTHER" id="PTHR24223:SF447">
    <property type="entry name" value="MULTIDRUG RESISTANCE-ASSOCIATED PROTEIN 5"/>
    <property type="match status" value="1"/>
</dbReference>
<keyword evidence="5" id="KW-0067">ATP-binding</keyword>
<feature type="transmembrane region" description="Helical" evidence="9">
    <location>
        <begin position="278"/>
        <end position="299"/>
    </location>
</feature>
<dbReference type="CDD" id="cd18599">
    <property type="entry name" value="ABC_6TM_MRP5_8_9_D2"/>
    <property type="match status" value="1"/>
</dbReference>
<dbReference type="Gene3D" id="1.20.1560.10">
    <property type="entry name" value="ABC transporter type 1, transmembrane domain"/>
    <property type="match status" value="3"/>
</dbReference>